<keyword evidence="5 8" id="KW-0812">Transmembrane</keyword>
<dbReference type="InterPro" id="IPR002781">
    <property type="entry name" value="TM_pro_TauE-like"/>
</dbReference>
<protein>
    <recommendedName>
        <fullName evidence="8">Probable membrane transporter protein</fullName>
    </recommendedName>
</protein>
<dbReference type="PANTHER" id="PTHR30269">
    <property type="entry name" value="TRANSMEMBRANE PROTEIN YFCA"/>
    <property type="match status" value="1"/>
</dbReference>
<feature type="transmembrane region" description="Helical" evidence="8">
    <location>
        <begin position="73"/>
        <end position="93"/>
    </location>
</feature>
<keyword evidence="4 8" id="KW-1003">Cell membrane</keyword>
<dbReference type="KEGG" id="pbh:AAW51_0224"/>
<evidence type="ECO:0000256" key="8">
    <source>
        <dbReference type="RuleBase" id="RU363041"/>
    </source>
</evidence>
<name>A0A0G3BK45_9BURK</name>
<dbReference type="PATRIC" id="fig|413882.6.peg.232"/>
<keyword evidence="10" id="KW-1185">Reference proteome</keyword>
<dbReference type="Proteomes" id="UP000035352">
    <property type="component" value="Chromosome"/>
</dbReference>
<evidence type="ECO:0000256" key="6">
    <source>
        <dbReference type="ARBA" id="ARBA00022989"/>
    </source>
</evidence>
<evidence type="ECO:0000313" key="10">
    <source>
        <dbReference type="Proteomes" id="UP000035352"/>
    </source>
</evidence>
<keyword evidence="6 8" id="KW-1133">Transmembrane helix</keyword>
<sequence>MTPGDALLIGAGAFAAGAVNSVAGGGTFFSFPALLAVGVPPVAANASNSVSLWPGSLSGAWAYKRELAPLKRYLWPMALASLAGGVVGGLLLLRTQDGQFARMIPWLLAFATVLFAFSPQLSAWLARRRTHAAPARSGWLSQLLVSVYGGFFGAGMGILMMASLAIAGHDDVQEINAIKNLLSAVIYSVTVVTFIVAGAVSWPHTLLMIATATVGGYWGATMARKVPAVWLRRVVIGVATALTLHYFFKFY</sequence>
<comment type="subcellular location">
    <subcellularLocation>
        <location evidence="1 8">Cell membrane</location>
        <topology evidence="1 8">Multi-pass membrane protein</topology>
    </subcellularLocation>
</comment>
<reference evidence="9 10" key="1">
    <citation type="submission" date="2015-05" db="EMBL/GenBank/DDBJ databases">
        <authorList>
            <person name="Tang B."/>
            <person name="Yu Y."/>
        </authorList>
    </citation>
    <scope>NUCLEOTIDE SEQUENCE [LARGE SCALE GENOMIC DNA]</scope>
    <source>
        <strain evidence="9 10">DSM 7029</strain>
    </source>
</reference>
<dbReference type="RefSeq" id="WP_047193151.1">
    <property type="nucleotide sequence ID" value="NZ_CP011371.1"/>
</dbReference>
<organism evidence="9 10">
    <name type="scientific">Caldimonas brevitalea</name>
    <dbReference type="NCBI Taxonomy" id="413882"/>
    <lineage>
        <taxon>Bacteria</taxon>
        <taxon>Pseudomonadati</taxon>
        <taxon>Pseudomonadota</taxon>
        <taxon>Betaproteobacteria</taxon>
        <taxon>Burkholderiales</taxon>
        <taxon>Sphaerotilaceae</taxon>
        <taxon>Caldimonas</taxon>
    </lineage>
</organism>
<evidence type="ECO:0000256" key="1">
    <source>
        <dbReference type="ARBA" id="ARBA00004651"/>
    </source>
</evidence>
<keyword evidence="3" id="KW-0813">Transport</keyword>
<dbReference type="InterPro" id="IPR052017">
    <property type="entry name" value="TSUP"/>
</dbReference>
<dbReference type="PANTHER" id="PTHR30269:SF0">
    <property type="entry name" value="MEMBRANE TRANSPORTER PROTEIN YFCA-RELATED"/>
    <property type="match status" value="1"/>
</dbReference>
<feature type="transmembrane region" description="Helical" evidence="8">
    <location>
        <begin position="145"/>
        <end position="168"/>
    </location>
</feature>
<proteinExistence type="inferred from homology"/>
<keyword evidence="7 8" id="KW-0472">Membrane</keyword>
<accession>A0A0G3BK45</accession>
<evidence type="ECO:0000256" key="5">
    <source>
        <dbReference type="ARBA" id="ARBA00022692"/>
    </source>
</evidence>
<feature type="transmembrane region" description="Helical" evidence="8">
    <location>
        <begin position="105"/>
        <end position="125"/>
    </location>
</feature>
<dbReference type="STRING" id="413882.AAW51_0224"/>
<comment type="similarity">
    <text evidence="2 8">Belongs to the 4-toluene sulfonate uptake permease (TSUP) (TC 2.A.102) family.</text>
</comment>
<dbReference type="EMBL" id="CP011371">
    <property type="protein sequence ID" value="AKJ26915.1"/>
    <property type="molecule type" value="Genomic_DNA"/>
</dbReference>
<evidence type="ECO:0000256" key="2">
    <source>
        <dbReference type="ARBA" id="ARBA00009142"/>
    </source>
</evidence>
<feature type="transmembrane region" description="Helical" evidence="8">
    <location>
        <begin position="230"/>
        <end position="248"/>
    </location>
</feature>
<dbReference type="GO" id="GO:0005886">
    <property type="term" value="C:plasma membrane"/>
    <property type="evidence" value="ECO:0007669"/>
    <property type="project" value="UniProtKB-SubCell"/>
</dbReference>
<dbReference type="OrthoDB" id="9807082at2"/>
<dbReference type="AlphaFoldDB" id="A0A0G3BK45"/>
<evidence type="ECO:0000256" key="4">
    <source>
        <dbReference type="ARBA" id="ARBA00022475"/>
    </source>
</evidence>
<feature type="transmembrane region" description="Helical" evidence="8">
    <location>
        <begin position="180"/>
        <end position="200"/>
    </location>
</feature>
<evidence type="ECO:0000256" key="7">
    <source>
        <dbReference type="ARBA" id="ARBA00023136"/>
    </source>
</evidence>
<evidence type="ECO:0000256" key="3">
    <source>
        <dbReference type="ARBA" id="ARBA00022448"/>
    </source>
</evidence>
<feature type="transmembrane region" description="Helical" evidence="8">
    <location>
        <begin position="206"/>
        <end position="223"/>
    </location>
</feature>
<evidence type="ECO:0000313" key="9">
    <source>
        <dbReference type="EMBL" id="AKJ26915.1"/>
    </source>
</evidence>
<gene>
    <name evidence="9" type="ORF">AAW51_0224</name>
</gene>
<dbReference type="Pfam" id="PF01925">
    <property type="entry name" value="TauE"/>
    <property type="match status" value="1"/>
</dbReference>